<proteinExistence type="inferred from homology"/>
<dbReference type="GO" id="GO:0003700">
    <property type="term" value="F:DNA-binding transcription factor activity"/>
    <property type="evidence" value="ECO:0007669"/>
    <property type="project" value="InterPro"/>
</dbReference>
<accession>A0A2N5CS40</accession>
<dbReference type="AlphaFoldDB" id="A0A2N5CS40"/>
<evidence type="ECO:0000256" key="4">
    <source>
        <dbReference type="ARBA" id="ARBA00023163"/>
    </source>
</evidence>
<dbReference type="Pfam" id="PF03466">
    <property type="entry name" value="LysR_substrate"/>
    <property type="match status" value="1"/>
</dbReference>
<evidence type="ECO:0000256" key="5">
    <source>
        <dbReference type="SAM" id="MobiDB-lite"/>
    </source>
</evidence>
<feature type="domain" description="HTH lysR-type" evidence="6">
    <location>
        <begin position="8"/>
        <end position="65"/>
    </location>
</feature>
<dbReference type="PANTHER" id="PTHR30579:SF3">
    <property type="entry name" value="TRANSCRIPTIONAL REGULATORY PROTEIN"/>
    <property type="match status" value="1"/>
</dbReference>
<reference evidence="7 10" key="2">
    <citation type="submission" date="2018-01" db="EMBL/GenBank/DDBJ databases">
        <title>Complete genome sequence of Caulobacter flavus RHGG3.</title>
        <authorList>
            <person name="Yang E."/>
        </authorList>
    </citation>
    <scope>NUCLEOTIDE SEQUENCE [LARGE SCALE GENOMIC DNA]</scope>
    <source>
        <strain evidence="7 10">RHGG3</strain>
    </source>
</reference>
<dbReference type="PROSITE" id="PS50931">
    <property type="entry name" value="HTH_LYSR"/>
    <property type="match status" value="1"/>
</dbReference>
<evidence type="ECO:0000256" key="2">
    <source>
        <dbReference type="ARBA" id="ARBA00023015"/>
    </source>
</evidence>
<feature type="region of interest" description="Disordered" evidence="5">
    <location>
        <begin position="290"/>
        <end position="317"/>
    </location>
</feature>
<dbReference type="InterPro" id="IPR005119">
    <property type="entry name" value="LysR_subst-bd"/>
</dbReference>
<keyword evidence="10" id="KW-1185">Reference proteome</keyword>
<dbReference type="SUPFAM" id="SSF46785">
    <property type="entry name" value="Winged helix' DNA-binding domain"/>
    <property type="match status" value="1"/>
</dbReference>
<dbReference type="RefSeq" id="WP_101713862.1">
    <property type="nucleotide sequence ID" value="NZ_CP026100.1"/>
</dbReference>
<dbReference type="Pfam" id="PF00126">
    <property type="entry name" value="HTH_1"/>
    <property type="match status" value="1"/>
</dbReference>
<comment type="similarity">
    <text evidence="1">Belongs to the LysR transcriptional regulatory family.</text>
</comment>
<evidence type="ECO:0000259" key="6">
    <source>
        <dbReference type="PROSITE" id="PS50931"/>
    </source>
</evidence>
<evidence type="ECO:0000313" key="10">
    <source>
        <dbReference type="Proteomes" id="UP000281192"/>
    </source>
</evidence>
<evidence type="ECO:0000256" key="1">
    <source>
        <dbReference type="ARBA" id="ARBA00009437"/>
    </source>
</evidence>
<dbReference type="EMBL" id="PJRQ01000030">
    <property type="protein sequence ID" value="PLR12798.1"/>
    <property type="molecule type" value="Genomic_DNA"/>
</dbReference>
<evidence type="ECO:0000313" key="9">
    <source>
        <dbReference type="Proteomes" id="UP000234483"/>
    </source>
</evidence>
<dbReference type="InterPro" id="IPR036388">
    <property type="entry name" value="WH-like_DNA-bd_sf"/>
</dbReference>
<sequence>MSDPTSKLSWDDLRIVQAVARTGALAAAAQMLGINGSTIARRLAKVEEVLGVALFDRRRTGYVATAQGQEVVALAERVELDVVGVARRVSGHAQGHAGDLRITTSDSILLYFLTPMIASFKARNPAVRVEVNVGNGALNLARGEADIAIRATEKPPENLFGRKVAVIAWAPYGPRPSSAAHPAADRQWVSYGGRLSGLKAAELVAGRVSPDAIGYLTDSVAGAAAAIAAGLGVGYLPCMLGDLSPDIERVGPIEPALNDDLWLLTHPDIRRSGRVYAFMTHCAEAIGQSRDLVEGRSGQDAGPDRRPRPLRFPAAGR</sequence>
<dbReference type="EMBL" id="CP026100">
    <property type="protein sequence ID" value="AYV46501.1"/>
    <property type="molecule type" value="Genomic_DNA"/>
</dbReference>
<dbReference type="PANTHER" id="PTHR30579">
    <property type="entry name" value="TRANSCRIPTIONAL REGULATOR"/>
    <property type="match status" value="1"/>
</dbReference>
<dbReference type="InterPro" id="IPR000847">
    <property type="entry name" value="LysR_HTH_N"/>
</dbReference>
<evidence type="ECO:0000313" key="7">
    <source>
        <dbReference type="EMBL" id="AYV46501.1"/>
    </source>
</evidence>
<dbReference type="InterPro" id="IPR036390">
    <property type="entry name" value="WH_DNA-bd_sf"/>
</dbReference>
<dbReference type="SUPFAM" id="SSF53850">
    <property type="entry name" value="Periplasmic binding protein-like II"/>
    <property type="match status" value="1"/>
</dbReference>
<keyword evidence="2" id="KW-0805">Transcription regulation</keyword>
<dbReference type="OrthoDB" id="9787460at2"/>
<gene>
    <name evidence="7" type="ORF">C1707_09625</name>
    <name evidence="8" type="ORF">CFHF_15310</name>
</gene>
<dbReference type="KEGG" id="cfh:C1707_09625"/>
<dbReference type="Proteomes" id="UP000234483">
    <property type="component" value="Unassembled WGS sequence"/>
</dbReference>
<organism evidence="8 9">
    <name type="scientific">Caulobacter flavus</name>
    <dbReference type="NCBI Taxonomy" id="1679497"/>
    <lineage>
        <taxon>Bacteria</taxon>
        <taxon>Pseudomonadati</taxon>
        <taxon>Pseudomonadota</taxon>
        <taxon>Alphaproteobacteria</taxon>
        <taxon>Caulobacterales</taxon>
        <taxon>Caulobacteraceae</taxon>
        <taxon>Caulobacter</taxon>
    </lineage>
</organism>
<dbReference type="Gene3D" id="3.40.190.290">
    <property type="match status" value="1"/>
</dbReference>
<keyword evidence="4" id="KW-0804">Transcription</keyword>
<dbReference type="Gene3D" id="1.10.10.10">
    <property type="entry name" value="Winged helix-like DNA-binding domain superfamily/Winged helix DNA-binding domain"/>
    <property type="match status" value="1"/>
</dbReference>
<reference evidence="8 9" key="1">
    <citation type="submission" date="2017-12" db="EMBL/GenBank/DDBJ databases">
        <title>The genome sequence of Caulobacter flavus CGMCC1 15093.</title>
        <authorList>
            <person name="Gao J."/>
            <person name="Mao X."/>
            <person name="Sun J."/>
        </authorList>
    </citation>
    <scope>NUCLEOTIDE SEQUENCE [LARGE SCALE GENOMIC DNA]</scope>
    <source>
        <strain evidence="8 9">CGMCC1 15093</strain>
    </source>
</reference>
<dbReference type="GO" id="GO:0003677">
    <property type="term" value="F:DNA binding"/>
    <property type="evidence" value="ECO:0007669"/>
    <property type="project" value="UniProtKB-KW"/>
</dbReference>
<dbReference type="Proteomes" id="UP000281192">
    <property type="component" value="Chromosome"/>
</dbReference>
<evidence type="ECO:0000313" key="8">
    <source>
        <dbReference type="EMBL" id="PLR12798.1"/>
    </source>
</evidence>
<evidence type="ECO:0000256" key="3">
    <source>
        <dbReference type="ARBA" id="ARBA00023125"/>
    </source>
</evidence>
<dbReference type="InterPro" id="IPR050176">
    <property type="entry name" value="LTTR"/>
</dbReference>
<protein>
    <submittedName>
        <fullName evidence="8">LysR family transcriptional regulator</fullName>
    </submittedName>
</protein>
<keyword evidence="3" id="KW-0238">DNA-binding</keyword>
<name>A0A2N5CS40_9CAUL</name>